<dbReference type="OrthoDB" id="2955631at2"/>
<dbReference type="RefSeq" id="WP_091869209.1">
    <property type="nucleotide sequence ID" value="NZ_FNAO01000006.1"/>
</dbReference>
<protein>
    <submittedName>
        <fullName evidence="2">Uncharacterized membrane protein</fullName>
    </submittedName>
</protein>
<reference evidence="2 3" key="1">
    <citation type="submission" date="2016-10" db="EMBL/GenBank/DDBJ databases">
        <authorList>
            <person name="de Groot N.N."/>
        </authorList>
    </citation>
    <scope>NUCLEOTIDE SEQUENCE [LARGE SCALE GENOMIC DNA]</scope>
    <source>
        <strain evidence="2 3">DSM 23421</strain>
    </source>
</reference>
<accession>A0A1G7EBT5</accession>
<organism evidence="2 3">
    <name type="scientific">Pricia antarctica</name>
    <dbReference type="NCBI Taxonomy" id="641691"/>
    <lineage>
        <taxon>Bacteria</taxon>
        <taxon>Pseudomonadati</taxon>
        <taxon>Bacteroidota</taxon>
        <taxon>Flavobacteriia</taxon>
        <taxon>Flavobacteriales</taxon>
        <taxon>Flavobacteriaceae</taxon>
        <taxon>Pricia</taxon>
    </lineage>
</organism>
<gene>
    <name evidence="2" type="ORF">SAMN05421636_106113</name>
</gene>
<keyword evidence="1" id="KW-0812">Transmembrane</keyword>
<keyword evidence="1" id="KW-0472">Membrane</keyword>
<dbReference type="InterPro" id="IPR018723">
    <property type="entry name" value="DUF2254_membrane"/>
</dbReference>
<proteinExistence type="predicted"/>
<dbReference type="EMBL" id="FNAO01000006">
    <property type="protein sequence ID" value="SDE60835.1"/>
    <property type="molecule type" value="Genomic_DNA"/>
</dbReference>
<evidence type="ECO:0000313" key="3">
    <source>
        <dbReference type="Proteomes" id="UP000199109"/>
    </source>
</evidence>
<evidence type="ECO:0000313" key="2">
    <source>
        <dbReference type="EMBL" id="SDE60835.1"/>
    </source>
</evidence>
<name>A0A1G7EBT5_9FLAO</name>
<dbReference type="AlphaFoldDB" id="A0A1G7EBT5"/>
<feature type="transmembrane region" description="Helical" evidence="1">
    <location>
        <begin position="135"/>
        <end position="154"/>
    </location>
</feature>
<dbReference type="STRING" id="641691.SAMN05421636_106113"/>
<sequence>MNNVLPLLRRIRNSISFITMCIALGFGVLALALVFFRPNLLTDYPRLAITDKENIKFILSFTIGGVFTLTIFTFTMVMNVLDRSISNYSPRLIPLILREKKHQILLGVTSGTLLYALVMAIVISNSNNEDFPPMAASLAIIMSMANIVLFIYFIHSVSQTIQVNFILYKSFKNTRDNLMKLIYSDLQFISNKEEDVWIDTICFKHCGYLNKIRLQKLIGISEKQGISFKLLKTMGSFVMENEPVLAASAKIDTKSVNSIKRCISIDRVEAIDVFEIGFKHLVEVAVKASSPAINDPGTALTAIDYLTQLFILRHKLPDAKGMKSAKGGVLFFEFVPSTQLAEFCFVEMEAYMGDDPLLMRKLAQSKKSIAQNGNSKKIK</sequence>
<evidence type="ECO:0000256" key="1">
    <source>
        <dbReference type="SAM" id="Phobius"/>
    </source>
</evidence>
<feature type="transmembrane region" description="Helical" evidence="1">
    <location>
        <begin position="102"/>
        <end position="123"/>
    </location>
</feature>
<feature type="transmembrane region" description="Helical" evidence="1">
    <location>
        <begin position="15"/>
        <end position="37"/>
    </location>
</feature>
<dbReference type="Proteomes" id="UP000199109">
    <property type="component" value="Unassembled WGS sequence"/>
</dbReference>
<keyword evidence="1" id="KW-1133">Transmembrane helix</keyword>
<feature type="transmembrane region" description="Helical" evidence="1">
    <location>
        <begin position="57"/>
        <end position="81"/>
    </location>
</feature>
<keyword evidence="3" id="KW-1185">Reference proteome</keyword>
<dbReference type="Pfam" id="PF10011">
    <property type="entry name" value="DUF2254"/>
    <property type="match status" value="1"/>
</dbReference>